<evidence type="ECO:0000256" key="6">
    <source>
        <dbReference type="PIRNR" id="PIRNR028763"/>
    </source>
</evidence>
<sequence length="400" mass="45129">MSSAVKEEMTETSADAALSPADALYEKCAQRPTGQIFFQRDLCNMNVANTMAELTVLLRELCDCHLLKLMTFEGDPCWKLRTREEADKYVLPATLPNSHMDIQPPFLTIKYSNTCLIIRIRRLTPDERLLYHHIDQVQADGIWSKALRNKTNVTQQTLTKCLKSLEAKDLVQSVMSVKYPNRKMYLLKHLKPSEDIAGGIWQTDGEYDAALIEAISGAVAKYIEQETCIRVPANWNDYEGKGAVAQNDYDRTAAVAQKKASVLSAVQDIEEAPAVRSYTPPKGPKSRLVHRHKPHYPTVDSVAEWLNSRELIKDKTAKIADMEQLLEKMENQDRVEKVSGTNYRTVLRNGESTESKVYNGFVDAPCGTCPVFDQCGDEGEITARTCVYFAEWLGTESEEY</sequence>
<evidence type="ECO:0000256" key="4">
    <source>
        <dbReference type="ARBA" id="ARBA00023163"/>
    </source>
</evidence>
<dbReference type="InterPro" id="IPR007832">
    <property type="entry name" value="RNA_pol_Rpc34"/>
</dbReference>
<dbReference type="InterPro" id="IPR036390">
    <property type="entry name" value="WH_DNA-bd_sf"/>
</dbReference>
<keyword evidence="5 6" id="KW-0539">Nucleus</keyword>
<dbReference type="AlphaFoldDB" id="E3RWT1"/>
<keyword evidence="3 6" id="KW-0240">DNA-directed RNA polymerase</keyword>
<dbReference type="InterPro" id="IPR036388">
    <property type="entry name" value="WH-like_DNA-bd_sf"/>
</dbReference>
<dbReference type="GO" id="GO:0005737">
    <property type="term" value="C:cytoplasm"/>
    <property type="evidence" value="ECO:0007669"/>
    <property type="project" value="UniProtKB-ARBA"/>
</dbReference>
<dbReference type="Gene3D" id="1.10.10.10">
    <property type="entry name" value="Winged helix-like DNA-binding domain superfamily/Winged helix DNA-binding domain"/>
    <property type="match status" value="1"/>
</dbReference>
<dbReference type="PANTHER" id="PTHR12780">
    <property type="entry name" value="RNA POLYMERASE III DNA DIRECTED , 39KD SUBUNIT-RELATED"/>
    <property type="match status" value="1"/>
</dbReference>
<dbReference type="PIRSF" id="PIRSF028763">
    <property type="entry name" value="RNA_pol_Rpc34"/>
    <property type="match status" value="1"/>
</dbReference>
<dbReference type="HOGENOM" id="CLU_033661_0_2_1"/>
<keyword evidence="8" id="KW-1185">Reference proteome</keyword>
<dbReference type="Pfam" id="PF05158">
    <property type="entry name" value="RNA_pol_Rpc34"/>
    <property type="match status" value="2"/>
</dbReference>
<dbReference type="EMBL" id="GL535531">
    <property type="protein sequence ID" value="EFQ89810.1"/>
    <property type="molecule type" value="Genomic_DNA"/>
</dbReference>
<dbReference type="SUPFAM" id="SSF46785">
    <property type="entry name" value="Winged helix' DNA-binding domain"/>
    <property type="match status" value="1"/>
</dbReference>
<evidence type="ECO:0000256" key="3">
    <source>
        <dbReference type="ARBA" id="ARBA00022478"/>
    </source>
</evidence>
<evidence type="ECO:0000313" key="7">
    <source>
        <dbReference type="EMBL" id="EFQ89810.1"/>
    </source>
</evidence>
<accession>E3RWT1</accession>
<dbReference type="GO" id="GO:0005666">
    <property type="term" value="C:RNA polymerase III complex"/>
    <property type="evidence" value="ECO:0007669"/>
    <property type="project" value="UniProtKB-UniRule"/>
</dbReference>
<comment type="similarity">
    <text evidence="2 6">Belongs to the eukaryotic RPC34/RPC39 RNA polymerase subunit family.</text>
</comment>
<dbReference type="InterPro" id="IPR016049">
    <property type="entry name" value="RNA_pol_Rpc34-like"/>
</dbReference>
<evidence type="ECO:0000256" key="2">
    <source>
        <dbReference type="ARBA" id="ARBA00011038"/>
    </source>
</evidence>
<proteinExistence type="inferred from homology"/>
<evidence type="ECO:0000256" key="1">
    <source>
        <dbReference type="ARBA" id="ARBA00004123"/>
    </source>
</evidence>
<dbReference type="FunFam" id="1.10.10.10:FF:000116">
    <property type="entry name" value="DNA-directed RNA polymerase III subunit RPC6"/>
    <property type="match status" value="1"/>
</dbReference>
<dbReference type="KEGG" id="pte:PTT_13779"/>
<evidence type="ECO:0000313" key="8">
    <source>
        <dbReference type="Proteomes" id="UP000001067"/>
    </source>
</evidence>
<comment type="subcellular location">
    <subcellularLocation>
        <location evidence="1 6">Nucleus</location>
    </subcellularLocation>
</comment>
<gene>
    <name evidence="7" type="ORF">PTT_13779</name>
</gene>
<organism evidence="8">
    <name type="scientific">Pyrenophora teres f. teres (strain 0-1)</name>
    <name type="common">Barley net blotch fungus</name>
    <name type="synonym">Drechslera teres f. teres</name>
    <dbReference type="NCBI Taxonomy" id="861557"/>
    <lineage>
        <taxon>Eukaryota</taxon>
        <taxon>Fungi</taxon>
        <taxon>Dikarya</taxon>
        <taxon>Ascomycota</taxon>
        <taxon>Pezizomycotina</taxon>
        <taxon>Dothideomycetes</taxon>
        <taxon>Pleosporomycetidae</taxon>
        <taxon>Pleosporales</taxon>
        <taxon>Pleosporineae</taxon>
        <taxon>Pleosporaceae</taxon>
        <taxon>Pyrenophora</taxon>
    </lineage>
</organism>
<dbReference type="GO" id="GO:0005654">
    <property type="term" value="C:nucleoplasm"/>
    <property type="evidence" value="ECO:0007669"/>
    <property type="project" value="UniProtKB-ARBA"/>
</dbReference>
<dbReference type="eggNOG" id="KOG3233">
    <property type="taxonomic scope" value="Eukaryota"/>
</dbReference>
<evidence type="ECO:0000256" key="5">
    <source>
        <dbReference type="ARBA" id="ARBA00023242"/>
    </source>
</evidence>
<reference evidence="7 8" key="1">
    <citation type="journal article" date="2010" name="Genome Biol.">
        <title>A first genome assembly of the barley fungal pathogen Pyrenophora teres f. teres.</title>
        <authorList>
            <person name="Ellwood S.R."/>
            <person name="Liu Z."/>
            <person name="Syme R.A."/>
            <person name="Lai Z."/>
            <person name="Hane J.K."/>
            <person name="Keiper F."/>
            <person name="Moffat C.S."/>
            <person name="Oliver R.P."/>
            <person name="Friesen T.L."/>
        </authorList>
    </citation>
    <scope>NUCLEOTIDE SEQUENCE [LARGE SCALE GENOMIC DNA]</scope>
    <source>
        <strain evidence="7 8">0-1</strain>
    </source>
</reference>
<dbReference type="OrthoDB" id="613763at2759"/>
<dbReference type="STRING" id="861557.E3RWT1"/>
<dbReference type="GO" id="GO:0006383">
    <property type="term" value="P:transcription by RNA polymerase III"/>
    <property type="evidence" value="ECO:0007669"/>
    <property type="project" value="UniProtKB-UniRule"/>
</dbReference>
<dbReference type="Proteomes" id="UP000001067">
    <property type="component" value="Unassembled WGS sequence"/>
</dbReference>
<keyword evidence="4 6" id="KW-0804">Transcription</keyword>
<protein>
    <recommendedName>
        <fullName evidence="6">DNA-directed RNA polymerase III subunit RPC6</fullName>
        <shortName evidence="6">RNA polymerase III subunit C6</shortName>
    </recommendedName>
</protein>
<name>E3RWT1_PYRTT</name>
<comment type="function">
    <text evidence="6">DNA-dependent RNA polymerase catalyzes the transcription of DNA into RNA using the four ribonucleoside triphosphates as substrates. Specific peripheric component of RNA polymerase III which synthesizes small RNAs, such as 5S rRNA and tRNAs.</text>
</comment>